<dbReference type="KEGG" id="vbl:L21SP4_02255"/>
<evidence type="ECO:0000313" key="6">
    <source>
        <dbReference type="EMBL" id="AKJ65482.1"/>
    </source>
</evidence>
<dbReference type="NCBIfam" id="TIGR00706">
    <property type="entry name" value="SppA_dom"/>
    <property type="match status" value="1"/>
</dbReference>
<sequence>MSGRRGKSTLGLWITVAMLAFFLLMSGAVNLGLLAGMSAGGGESLTAKYPVDQEPRLRERWSYGYGETKVARIPLMGPIMRGGQGGLFEAAGMVESVLAQIRTAQNDGDVEAIILEVDSPGGAVTASDELYMALRRFRESTPERKVVIFVRDMAASGAYYVAMAGDRLIAEPTSIVGSVGVLFQSLNVRGLSEKIGVEDVTITSGRHKDLLNPFREVQEEDVEILQKLVDDAYRRFAGIVMEARGFENLDLLDGRVFPARTAKENGLIDEIGYWEHAVNAAAGLLGAEELYVVRYEMPRGLAALFGRMESRLGIDRLARISSPRLYYLWNP</sequence>
<proteinExistence type="inferred from homology"/>
<dbReference type="InterPro" id="IPR029045">
    <property type="entry name" value="ClpP/crotonase-like_dom_sf"/>
</dbReference>
<name>A0A0G3EJ66_9BACT</name>
<organism evidence="6 7">
    <name type="scientific">Kiritimatiella glycovorans</name>
    <dbReference type="NCBI Taxonomy" id="1307763"/>
    <lineage>
        <taxon>Bacteria</taxon>
        <taxon>Pseudomonadati</taxon>
        <taxon>Kiritimatiellota</taxon>
        <taxon>Kiritimatiellia</taxon>
        <taxon>Kiritimatiellales</taxon>
        <taxon>Kiritimatiellaceae</taxon>
        <taxon>Kiritimatiella</taxon>
    </lineage>
</organism>
<evidence type="ECO:0000313" key="7">
    <source>
        <dbReference type="Proteomes" id="UP000035268"/>
    </source>
</evidence>
<feature type="domain" description="Peptidase S49" evidence="5">
    <location>
        <begin position="143"/>
        <end position="284"/>
    </location>
</feature>
<protein>
    <submittedName>
        <fullName evidence="6">Signal peptide peptidase SppA</fullName>
        <ecNumber evidence="6">3.4.21.-</ecNumber>
    </submittedName>
</protein>
<dbReference type="GO" id="GO:0006508">
    <property type="term" value="P:proteolysis"/>
    <property type="evidence" value="ECO:0007669"/>
    <property type="project" value="UniProtKB-KW"/>
</dbReference>
<gene>
    <name evidence="6" type="primary">sppA</name>
    <name evidence="6" type="ORF">L21SP4_02255</name>
</gene>
<dbReference type="InterPro" id="IPR002142">
    <property type="entry name" value="Peptidase_S49"/>
</dbReference>
<evidence type="ECO:0000256" key="1">
    <source>
        <dbReference type="ARBA" id="ARBA00008683"/>
    </source>
</evidence>
<dbReference type="Gene3D" id="6.20.330.10">
    <property type="match status" value="1"/>
</dbReference>
<dbReference type="PANTHER" id="PTHR42987">
    <property type="entry name" value="PEPTIDASE S49"/>
    <property type="match status" value="1"/>
</dbReference>
<dbReference type="InterPro" id="IPR047272">
    <property type="entry name" value="S49_SppA_C"/>
</dbReference>
<dbReference type="CDD" id="cd07023">
    <property type="entry name" value="S49_Sppa_N_C"/>
    <property type="match status" value="1"/>
</dbReference>
<keyword evidence="2" id="KW-0645">Protease</keyword>
<keyword evidence="4" id="KW-0720">Serine protease</keyword>
<evidence type="ECO:0000256" key="2">
    <source>
        <dbReference type="ARBA" id="ARBA00022670"/>
    </source>
</evidence>
<reference evidence="6 7" key="2">
    <citation type="journal article" date="2016" name="ISME J.">
        <title>Characterization of the first cultured representative of Verrucomicrobia subdivision 5 indicates the proposal of a novel phylum.</title>
        <authorList>
            <person name="Spring S."/>
            <person name="Bunk B."/>
            <person name="Sproer C."/>
            <person name="Schumann P."/>
            <person name="Rohde M."/>
            <person name="Tindall B.J."/>
            <person name="Klenk H.P."/>
        </authorList>
    </citation>
    <scope>NUCLEOTIDE SEQUENCE [LARGE SCALE GENOMIC DNA]</scope>
    <source>
        <strain evidence="6 7">L21-Fru-AB</strain>
    </source>
</reference>
<dbReference type="InterPro" id="IPR004635">
    <property type="entry name" value="Pept_S49_SppA"/>
</dbReference>
<keyword evidence="3 6" id="KW-0378">Hydrolase</keyword>
<reference evidence="7" key="1">
    <citation type="submission" date="2015-02" db="EMBL/GenBank/DDBJ databases">
        <title>Description and complete genome sequence of the first cultured representative of the subdivision 5 of the Verrucomicrobia phylum.</title>
        <authorList>
            <person name="Spring S."/>
            <person name="Bunk B."/>
            <person name="Sproer C."/>
            <person name="Klenk H.-P."/>
        </authorList>
    </citation>
    <scope>NUCLEOTIDE SEQUENCE [LARGE SCALE GENOMIC DNA]</scope>
    <source>
        <strain evidence="7">L21-Fru-AB</strain>
    </source>
</reference>
<dbReference type="SUPFAM" id="SSF52096">
    <property type="entry name" value="ClpP/crotonase"/>
    <property type="match status" value="1"/>
</dbReference>
<dbReference type="GO" id="GO:0008236">
    <property type="term" value="F:serine-type peptidase activity"/>
    <property type="evidence" value="ECO:0007669"/>
    <property type="project" value="UniProtKB-KW"/>
</dbReference>
<evidence type="ECO:0000259" key="5">
    <source>
        <dbReference type="Pfam" id="PF01343"/>
    </source>
</evidence>
<dbReference type="Pfam" id="PF01343">
    <property type="entry name" value="Peptidase_S49"/>
    <property type="match status" value="1"/>
</dbReference>
<dbReference type="RefSeq" id="WP_160300816.1">
    <property type="nucleotide sequence ID" value="NZ_CP010904.1"/>
</dbReference>
<dbReference type="EC" id="3.4.21.-" evidence="6"/>
<evidence type="ECO:0000256" key="4">
    <source>
        <dbReference type="ARBA" id="ARBA00022825"/>
    </source>
</evidence>
<dbReference type="AlphaFoldDB" id="A0A0G3EJ66"/>
<dbReference type="Proteomes" id="UP000035268">
    <property type="component" value="Chromosome"/>
</dbReference>
<keyword evidence="7" id="KW-1185">Reference proteome</keyword>
<dbReference type="PANTHER" id="PTHR42987:SF4">
    <property type="entry name" value="PROTEASE SOHB-RELATED"/>
    <property type="match status" value="1"/>
</dbReference>
<accession>A0A0G3EJ66</accession>
<comment type="similarity">
    <text evidence="1">Belongs to the peptidase S49 family.</text>
</comment>
<evidence type="ECO:0000256" key="3">
    <source>
        <dbReference type="ARBA" id="ARBA00022801"/>
    </source>
</evidence>
<dbReference type="STRING" id="1307763.L21SP4_02255"/>
<dbReference type="EMBL" id="CP010904">
    <property type="protein sequence ID" value="AKJ65482.1"/>
    <property type="molecule type" value="Genomic_DNA"/>
</dbReference>
<dbReference type="Gene3D" id="3.90.226.10">
    <property type="entry name" value="2-enoyl-CoA Hydratase, Chain A, domain 1"/>
    <property type="match status" value="1"/>
</dbReference>
<dbReference type="OrthoDB" id="9764363at2"/>